<sequence>MQMFKTFCKTAALLSMALLYGCASPSMEKMQAEVSQYTLPKPAVADKGLIYVVRPSNAGMMVRFNVFLDDKEAESEMGYNRGNQYIYFYVSPGQHVISSKAENWADLPLSIKAGEVVYLKQEVEVGVVMARNGLKQLSDVEGRYLVKDAGLGTVVKESK</sequence>
<proteinExistence type="predicted"/>
<comment type="caution">
    <text evidence="3">The sequence shown here is derived from an EMBL/GenBank/DDBJ whole genome shotgun (WGS) entry which is preliminary data.</text>
</comment>
<dbReference type="PROSITE" id="PS51257">
    <property type="entry name" value="PROKAR_LIPOPROTEIN"/>
    <property type="match status" value="1"/>
</dbReference>
<evidence type="ECO:0000313" key="4">
    <source>
        <dbReference type="Proteomes" id="UP000281514"/>
    </source>
</evidence>
<feature type="signal peptide" evidence="1">
    <location>
        <begin position="1"/>
        <end position="28"/>
    </location>
</feature>
<evidence type="ECO:0000256" key="1">
    <source>
        <dbReference type="SAM" id="SignalP"/>
    </source>
</evidence>
<evidence type="ECO:0000313" key="3">
    <source>
        <dbReference type="EMBL" id="RMU38651.1"/>
    </source>
</evidence>
<dbReference type="Pfam" id="PF11008">
    <property type="entry name" value="DUF2846"/>
    <property type="match status" value="1"/>
</dbReference>
<accession>A0A3M5TYG7</accession>
<organism evidence="3 4">
    <name type="scientific">Pseudomonas avellanae</name>
    <dbReference type="NCBI Taxonomy" id="46257"/>
    <lineage>
        <taxon>Bacteria</taxon>
        <taxon>Pseudomonadati</taxon>
        <taxon>Pseudomonadota</taxon>
        <taxon>Gammaproteobacteria</taxon>
        <taxon>Pseudomonadales</taxon>
        <taxon>Pseudomonadaceae</taxon>
        <taxon>Pseudomonas</taxon>
    </lineage>
</organism>
<dbReference type="Proteomes" id="UP000281514">
    <property type="component" value="Unassembled WGS sequence"/>
</dbReference>
<reference evidence="3 4" key="1">
    <citation type="submission" date="2018-08" db="EMBL/GenBank/DDBJ databases">
        <title>Recombination of ecologically and evolutionarily significant loci maintains genetic cohesion in the Pseudomonas syringae species complex.</title>
        <authorList>
            <person name="Dillon M."/>
            <person name="Thakur S."/>
            <person name="Almeida R.N.D."/>
            <person name="Weir B.S."/>
            <person name="Guttman D.S."/>
        </authorList>
    </citation>
    <scope>NUCLEOTIDE SEQUENCE [LARGE SCALE GENOMIC DNA]</scope>
    <source>
        <strain evidence="3 4">ICMP 9749</strain>
    </source>
</reference>
<dbReference type="EMBL" id="RBTX01000152">
    <property type="protein sequence ID" value="RMU38651.1"/>
    <property type="molecule type" value="Genomic_DNA"/>
</dbReference>
<feature type="chain" id="PRO_5017991034" evidence="1">
    <location>
        <begin position="29"/>
        <end position="159"/>
    </location>
</feature>
<feature type="domain" description="DUF2846" evidence="2">
    <location>
        <begin position="45"/>
        <end position="133"/>
    </location>
</feature>
<keyword evidence="3" id="KW-0449">Lipoprotein</keyword>
<evidence type="ECO:0000259" key="2">
    <source>
        <dbReference type="Pfam" id="PF11008"/>
    </source>
</evidence>
<dbReference type="InterPro" id="IPR022548">
    <property type="entry name" value="DUF2846"/>
</dbReference>
<gene>
    <name evidence="3" type="ORF">ALP32_01330</name>
</gene>
<dbReference type="AlphaFoldDB" id="A0A3M5TYG7"/>
<name>A0A3M5TYG7_9PSED</name>
<keyword evidence="1" id="KW-0732">Signal</keyword>
<protein>
    <submittedName>
        <fullName evidence="3">Lipoprotein</fullName>
    </submittedName>
</protein>